<dbReference type="EnsemblPlants" id="Solyc02g079255.1.1">
    <property type="protein sequence ID" value="Solyc02g079255.1.1"/>
    <property type="gene ID" value="Solyc02g079255.1"/>
</dbReference>
<proteinExistence type="predicted"/>
<dbReference type="AlphaFoldDB" id="A0A3Q7FRF3"/>
<evidence type="ECO:0000313" key="1">
    <source>
        <dbReference type="EnsemblPlants" id="Solyc02g079255.1.1"/>
    </source>
</evidence>
<sequence length="104" mass="11680">MVYSSSRFLRSDKATDLIAMIKRTIFPVRKHNYRIVVQLVHPFSSNHRLSLVVSHFHDNQTVASIYPLDKMGGASVKAMYSASVVDKVTVGCKVAFQLTTDPPR</sequence>
<reference evidence="1" key="2">
    <citation type="submission" date="2019-01" db="UniProtKB">
        <authorList>
            <consortium name="EnsemblPlants"/>
        </authorList>
    </citation>
    <scope>IDENTIFICATION</scope>
    <source>
        <strain evidence="1">cv. Heinz 1706</strain>
    </source>
</reference>
<evidence type="ECO:0000313" key="2">
    <source>
        <dbReference type="Proteomes" id="UP000004994"/>
    </source>
</evidence>
<dbReference type="Gramene" id="Solyc02g079255.1.1">
    <property type="protein sequence ID" value="Solyc02g079255.1.1"/>
    <property type="gene ID" value="Solyc02g079255.1"/>
</dbReference>
<accession>A0A3Q7FRF3</accession>
<reference evidence="1" key="1">
    <citation type="journal article" date="2012" name="Nature">
        <title>The tomato genome sequence provides insights into fleshy fruit evolution.</title>
        <authorList>
            <consortium name="Tomato Genome Consortium"/>
        </authorList>
    </citation>
    <scope>NUCLEOTIDE SEQUENCE [LARGE SCALE GENOMIC DNA]</scope>
    <source>
        <strain evidence="1">cv. Heinz 1706</strain>
    </source>
</reference>
<keyword evidence="2" id="KW-1185">Reference proteome</keyword>
<organism evidence="1">
    <name type="scientific">Solanum lycopersicum</name>
    <name type="common">Tomato</name>
    <name type="synonym">Lycopersicon esculentum</name>
    <dbReference type="NCBI Taxonomy" id="4081"/>
    <lineage>
        <taxon>Eukaryota</taxon>
        <taxon>Viridiplantae</taxon>
        <taxon>Streptophyta</taxon>
        <taxon>Embryophyta</taxon>
        <taxon>Tracheophyta</taxon>
        <taxon>Spermatophyta</taxon>
        <taxon>Magnoliopsida</taxon>
        <taxon>eudicotyledons</taxon>
        <taxon>Gunneridae</taxon>
        <taxon>Pentapetalae</taxon>
        <taxon>asterids</taxon>
        <taxon>lamiids</taxon>
        <taxon>Solanales</taxon>
        <taxon>Solanaceae</taxon>
        <taxon>Solanoideae</taxon>
        <taxon>Solaneae</taxon>
        <taxon>Solanum</taxon>
        <taxon>Solanum subgen. Lycopersicon</taxon>
    </lineage>
</organism>
<name>A0A3Q7FRF3_SOLLC</name>
<protein>
    <submittedName>
        <fullName evidence="1">Uncharacterized protein</fullName>
    </submittedName>
</protein>
<dbReference type="InParanoid" id="A0A3Q7FRF3"/>
<dbReference type="Proteomes" id="UP000004994">
    <property type="component" value="Chromosome 2"/>
</dbReference>